<dbReference type="EMBL" id="BLLF01003150">
    <property type="protein sequence ID" value="GFH26506.1"/>
    <property type="molecule type" value="Genomic_DNA"/>
</dbReference>
<comment type="caution">
    <text evidence="1">The sequence shown here is derived from an EMBL/GenBank/DDBJ whole genome shotgun (WGS) entry which is preliminary data.</text>
</comment>
<keyword evidence="2" id="KW-1185">Reference proteome</keyword>
<dbReference type="Proteomes" id="UP000485058">
    <property type="component" value="Unassembled WGS sequence"/>
</dbReference>
<evidence type="ECO:0000313" key="2">
    <source>
        <dbReference type="Proteomes" id="UP000485058"/>
    </source>
</evidence>
<gene>
    <name evidence="1" type="ORF">HaLaN_24670</name>
</gene>
<name>A0A6A0A2Q7_HAELA</name>
<sequence>MVGAQRVFGGGLPMHPMNQSVGCWWRSGVPVHMQGDHVRHCDSSCGRRSTYGVRVRVQDDGIVFWGLHSQGDAVVVADHEGPARGEEYIIPVLKGCGVKSYKI</sequence>
<evidence type="ECO:0000313" key="1">
    <source>
        <dbReference type="EMBL" id="GFH26506.1"/>
    </source>
</evidence>
<dbReference type="AlphaFoldDB" id="A0A6A0A2Q7"/>
<organism evidence="1 2">
    <name type="scientific">Haematococcus lacustris</name>
    <name type="common">Green alga</name>
    <name type="synonym">Haematococcus pluvialis</name>
    <dbReference type="NCBI Taxonomy" id="44745"/>
    <lineage>
        <taxon>Eukaryota</taxon>
        <taxon>Viridiplantae</taxon>
        <taxon>Chlorophyta</taxon>
        <taxon>core chlorophytes</taxon>
        <taxon>Chlorophyceae</taxon>
        <taxon>CS clade</taxon>
        <taxon>Chlamydomonadales</taxon>
        <taxon>Haematococcaceae</taxon>
        <taxon>Haematococcus</taxon>
    </lineage>
</organism>
<proteinExistence type="predicted"/>
<reference evidence="1 2" key="1">
    <citation type="submission" date="2020-02" db="EMBL/GenBank/DDBJ databases">
        <title>Draft genome sequence of Haematococcus lacustris strain NIES-144.</title>
        <authorList>
            <person name="Morimoto D."/>
            <person name="Nakagawa S."/>
            <person name="Yoshida T."/>
            <person name="Sawayama S."/>
        </authorList>
    </citation>
    <scope>NUCLEOTIDE SEQUENCE [LARGE SCALE GENOMIC DNA]</scope>
    <source>
        <strain evidence="1 2">NIES-144</strain>
    </source>
</reference>
<protein>
    <submittedName>
        <fullName evidence="1">Uncharacterized protein</fullName>
    </submittedName>
</protein>
<feature type="non-terminal residue" evidence="1">
    <location>
        <position position="1"/>
    </location>
</feature>
<accession>A0A6A0A2Q7</accession>